<dbReference type="RefSeq" id="WP_006546683.1">
    <property type="nucleotide sequence ID" value="NZ_DS999543.1"/>
</dbReference>
<comment type="caution">
    <text evidence="1">The sequence shown here is derived from an EMBL/GenBank/DDBJ whole genome shotgun (WGS) entry which is preliminary data.</text>
</comment>
<protein>
    <submittedName>
        <fullName evidence="1">Uncharacterized protein</fullName>
    </submittedName>
</protein>
<dbReference type="STRING" id="525245.HMPREF0044_0911"/>
<dbReference type="EMBL" id="ACFG01000030">
    <property type="protein sequence ID" value="EEH63892.1"/>
    <property type="molecule type" value="Genomic_DNA"/>
</dbReference>
<reference evidence="1 2" key="1">
    <citation type="submission" date="2009-01" db="EMBL/GenBank/DDBJ databases">
        <authorList>
            <person name="Qin X."/>
            <person name="Bachman B."/>
            <person name="Battles P."/>
            <person name="Bell A."/>
            <person name="Bess C."/>
            <person name="Bickham C."/>
            <person name="Chaboub L."/>
            <person name="Chen D."/>
            <person name="Coyle M."/>
            <person name="Deiros D.R."/>
            <person name="Dinh H."/>
            <person name="Forbes L."/>
            <person name="Fowler G."/>
            <person name="Francisco L."/>
            <person name="Fu Q."/>
            <person name="Gubbala S."/>
            <person name="Hale W."/>
            <person name="Han Y."/>
            <person name="Hemphill L."/>
            <person name="Highlander S.K."/>
            <person name="Hirani K."/>
            <person name="Hogues M."/>
            <person name="Jackson L."/>
            <person name="Jakkamsetti A."/>
            <person name="Javaid M."/>
            <person name="Jiang H."/>
            <person name="Korchina V."/>
            <person name="Kovar C."/>
            <person name="Lara F."/>
            <person name="Lee S."/>
            <person name="Mata R."/>
            <person name="Mathew T."/>
            <person name="Moen C."/>
            <person name="Morales K."/>
            <person name="Munidasa M."/>
            <person name="Nazareth L."/>
            <person name="Ngo R."/>
            <person name="Nguyen L."/>
            <person name="Okwuonu G."/>
            <person name="Ongeri F."/>
            <person name="Patil S."/>
            <person name="Petrosino J."/>
            <person name="Pham C."/>
            <person name="Pham P."/>
            <person name="Pu L.-L."/>
            <person name="Puazo M."/>
            <person name="Raj R."/>
            <person name="Reid J."/>
            <person name="Rouhana J."/>
            <person name="Saada N."/>
            <person name="Shang Y."/>
            <person name="Simmons D."/>
            <person name="Thornton R."/>
            <person name="Warren J."/>
            <person name="Weissenberger G."/>
            <person name="Zhang J."/>
            <person name="Zhang L."/>
            <person name="Zhou C."/>
            <person name="Zhu D."/>
            <person name="Muzny D."/>
            <person name="Worley K."/>
            <person name="Gibbs R."/>
        </authorList>
    </citation>
    <scope>NUCLEOTIDE SEQUENCE [LARGE SCALE GENOMIC DNA]</scope>
    <source>
        <strain evidence="1 2">DSM 15436</strain>
    </source>
</reference>
<dbReference type="HOGENOM" id="CLU_2314074_0_0_11"/>
<name>C0W033_9ACTO</name>
<accession>C0W033</accession>
<evidence type="ECO:0000313" key="2">
    <source>
        <dbReference type="Proteomes" id="UP000010301"/>
    </source>
</evidence>
<keyword evidence="2" id="KW-1185">Reference proteome</keyword>
<dbReference type="Proteomes" id="UP000010301">
    <property type="component" value="Unassembled WGS sequence"/>
</dbReference>
<evidence type="ECO:0000313" key="1">
    <source>
        <dbReference type="EMBL" id="EEH63892.1"/>
    </source>
</evidence>
<sequence>MFFTETWPGRRLIVHCPVQTAIQIATNHLISKGYSPHKLDLNTALQNDPDLGGAWLGTFLIKGSYRSKMIQDLIDEIIPFYGFWKKHTCLLKSLLLLVL</sequence>
<gene>
    <name evidence="1" type="ORF">HMPREF0044_0911</name>
</gene>
<proteinExistence type="predicted"/>
<dbReference type="AlphaFoldDB" id="C0W033"/>
<organism evidence="1 2">
    <name type="scientific">Gleimia coleocanis DSM 15436</name>
    <dbReference type="NCBI Taxonomy" id="525245"/>
    <lineage>
        <taxon>Bacteria</taxon>
        <taxon>Bacillati</taxon>
        <taxon>Actinomycetota</taxon>
        <taxon>Actinomycetes</taxon>
        <taxon>Actinomycetales</taxon>
        <taxon>Actinomycetaceae</taxon>
        <taxon>Gleimia</taxon>
    </lineage>
</organism>